<proteinExistence type="predicted"/>
<name>A0A1I2L4S8_9BACT</name>
<protein>
    <submittedName>
        <fullName evidence="1">Uncharacterized protein</fullName>
    </submittedName>
</protein>
<dbReference type="Proteomes" id="UP000198964">
    <property type="component" value="Unassembled WGS sequence"/>
</dbReference>
<sequence length="31" mass="3570">MPQKFNTEVKSSIYMCKDETQDKGIPLDLLP</sequence>
<reference evidence="1 2" key="1">
    <citation type="submission" date="2016-10" db="EMBL/GenBank/DDBJ databases">
        <authorList>
            <person name="de Groot N.N."/>
        </authorList>
    </citation>
    <scope>NUCLEOTIDE SEQUENCE [LARGE SCALE GENOMIC DNA]</scope>
    <source>
        <strain evidence="1 2">CGMCC 1.9156</strain>
    </source>
</reference>
<dbReference type="EMBL" id="FONW01000014">
    <property type="protein sequence ID" value="SFF73500.1"/>
    <property type="molecule type" value="Genomic_DNA"/>
</dbReference>
<evidence type="ECO:0000313" key="1">
    <source>
        <dbReference type="EMBL" id="SFF73500.1"/>
    </source>
</evidence>
<keyword evidence="2" id="KW-1185">Reference proteome</keyword>
<dbReference type="AlphaFoldDB" id="A0A1I2L4S8"/>
<accession>A0A1I2L4S8</accession>
<organism evidence="1 2">
    <name type="scientific">Sunxiuqinia elliptica</name>
    <dbReference type="NCBI Taxonomy" id="655355"/>
    <lineage>
        <taxon>Bacteria</taxon>
        <taxon>Pseudomonadati</taxon>
        <taxon>Bacteroidota</taxon>
        <taxon>Bacteroidia</taxon>
        <taxon>Marinilabiliales</taxon>
        <taxon>Prolixibacteraceae</taxon>
        <taxon>Sunxiuqinia</taxon>
    </lineage>
</organism>
<gene>
    <name evidence="1" type="ORF">SAMN05216283_11475</name>
</gene>
<evidence type="ECO:0000313" key="2">
    <source>
        <dbReference type="Proteomes" id="UP000198964"/>
    </source>
</evidence>